<keyword evidence="5" id="KW-1185">Reference proteome</keyword>
<dbReference type="EMBL" id="JAGIYY010000001">
    <property type="protein sequence ID" value="MBP0438369.1"/>
    <property type="molecule type" value="Genomic_DNA"/>
</dbReference>
<sequence>MKPFRILAFVLVAGAWPAAAQEFKFEAPALFENCGDSSLADAQANGITLGISPSPPYSSLEPGSDRASGLDVEINEAALGWAGIKTIRYEVMPFGQLIPALLSSRIDSVASNIHVTPDRLKAVSFTSPAWWYGPAIVVQNGNPQSLKSFDDLVGKEVGVIAGSAADEYLRKIGAKLTVFQTDADQFAAISTGRVGAIVEDDVKVTEYLKANPSAGIEIVENVEVPEEIIFGYGYGYARYAVRKEDCSLRAAYSQGLAEIRGNGQVSAILKKYGLTNRNLFFFPL</sequence>
<feature type="signal peptide" evidence="2">
    <location>
        <begin position="1"/>
        <end position="20"/>
    </location>
</feature>
<name>A0A8J7RMB3_9HYPH</name>
<dbReference type="PANTHER" id="PTHR35936:SF17">
    <property type="entry name" value="ARGININE-BINDING EXTRACELLULAR PROTEIN ARTP"/>
    <property type="match status" value="1"/>
</dbReference>
<reference evidence="4" key="1">
    <citation type="submission" date="2021-03" db="EMBL/GenBank/DDBJ databases">
        <title>Genome sequencing and assembly of Tianweitania sediminis.</title>
        <authorList>
            <person name="Chhetri G."/>
        </authorList>
    </citation>
    <scope>NUCLEOTIDE SEQUENCE</scope>
    <source>
        <strain evidence="4">Z8</strain>
    </source>
</reference>
<evidence type="ECO:0000259" key="3">
    <source>
        <dbReference type="SMART" id="SM00062"/>
    </source>
</evidence>
<evidence type="ECO:0000313" key="4">
    <source>
        <dbReference type="EMBL" id="MBP0438369.1"/>
    </source>
</evidence>
<dbReference type="Pfam" id="PF00497">
    <property type="entry name" value="SBP_bac_3"/>
    <property type="match status" value="1"/>
</dbReference>
<keyword evidence="1 2" id="KW-0732">Signal</keyword>
<evidence type="ECO:0000256" key="2">
    <source>
        <dbReference type="SAM" id="SignalP"/>
    </source>
</evidence>
<evidence type="ECO:0000256" key="1">
    <source>
        <dbReference type="ARBA" id="ARBA00022729"/>
    </source>
</evidence>
<gene>
    <name evidence="4" type="ORF">J5Y06_06885</name>
</gene>
<feature type="domain" description="Solute-binding protein family 3/N-terminal" evidence="3">
    <location>
        <begin position="46"/>
        <end position="276"/>
    </location>
</feature>
<dbReference type="RefSeq" id="WP_209334274.1">
    <property type="nucleotide sequence ID" value="NZ_JAGIYY010000001.1"/>
</dbReference>
<dbReference type="PANTHER" id="PTHR35936">
    <property type="entry name" value="MEMBRANE-BOUND LYTIC MUREIN TRANSGLYCOSYLASE F"/>
    <property type="match status" value="1"/>
</dbReference>
<feature type="chain" id="PRO_5035289057" evidence="2">
    <location>
        <begin position="21"/>
        <end position="284"/>
    </location>
</feature>
<dbReference type="InterPro" id="IPR001638">
    <property type="entry name" value="Solute-binding_3/MltF_N"/>
</dbReference>
<protein>
    <submittedName>
        <fullName evidence="4">Transporter substrate-binding domain-containing protein</fullName>
    </submittedName>
</protein>
<accession>A0A8J7RMB3</accession>
<dbReference type="AlphaFoldDB" id="A0A8J7RMB3"/>
<dbReference type="SMART" id="SM00062">
    <property type="entry name" value="PBPb"/>
    <property type="match status" value="1"/>
</dbReference>
<organism evidence="4 5">
    <name type="scientific">Tianweitania sediminis</name>
    <dbReference type="NCBI Taxonomy" id="1502156"/>
    <lineage>
        <taxon>Bacteria</taxon>
        <taxon>Pseudomonadati</taxon>
        <taxon>Pseudomonadota</taxon>
        <taxon>Alphaproteobacteria</taxon>
        <taxon>Hyphomicrobiales</taxon>
        <taxon>Phyllobacteriaceae</taxon>
        <taxon>Tianweitania</taxon>
    </lineage>
</organism>
<proteinExistence type="predicted"/>
<dbReference type="Gene3D" id="3.40.190.10">
    <property type="entry name" value="Periplasmic binding protein-like II"/>
    <property type="match status" value="2"/>
</dbReference>
<dbReference type="Proteomes" id="UP000666240">
    <property type="component" value="Unassembled WGS sequence"/>
</dbReference>
<comment type="caution">
    <text evidence="4">The sequence shown here is derived from an EMBL/GenBank/DDBJ whole genome shotgun (WGS) entry which is preliminary data.</text>
</comment>
<evidence type="ECO:0000313" key="5">
    <source>
        <dbReference type="Proteomes" id="UP000666240"/>
    </source>
</evidence>
<dbReference type="SUPFAM" id="SSF53850">
    <property type="entry name" value="Periplasmic binding protein-like II"/>
    <property type="match status" value="1"/>
</dbReference>